<dbReference type="Proteomes" id="UP000292702">
    <property type="component" value="Unassembled WGS sequence"/>
</dbReference>
<reference evidence="1 2" key="1">
    <citation type="submission" date="2018-11" db="EMBL/GenBank/DDBJ databases">
        <title>Genome assembly of Steccherinum ochraceum LE-BIN_3174, the white-rot fungus of the Steccherinaceae family (The Residual Polyporoid clade, Polyporales, Basidiomycota).</title>
        <authorList>
            <person name="Fedorova T.V."/>
            <person name="Glazunova O.A."/>
            <person name="Landesman E.O."/>
            <person name="Moiseenko K.V."/>
            <person name="Psurtseva N.V."/>
            <person name="Savinova O.S."/>
            <person name="Shakhova N.V."/>
            <person name="Tyazhelova T.V."/>
            <person name="Vasina D.V."/>
        </authorList>
    </citation>
    <scope>NUCLEOTIDE SEQUENCE [LARGE SCALE GENOMIC DNA]</scope>
    <source>
        <strain evidence="1 2">LE-BIN_3174</strain>
    </source>
</reference>
<protein>
    <recommendedName>
        <fullName evidence="3">F-box domain-containing protein</fullName>
    </recommendedName>
</protein>
<gene>
    <name evidence="1" type="ORF">EIP91_006749</name>
</gene>
<evidence type="ECO:0008006" key="3">
    <source>
        <dbReference type="Google" id="ProtNLM"/>
    </source>
</evidence>
<proteinExistence type="predicted"/>
<sequence length="388" mass="43925">MAPKGSAHPHHGFIDFQSFLSDYPNLTKHVQELRLCGFGMNDVRWTSVCCHDVVNLLSQLPALRDLTFAWIRFNGCSSECSDRPPLPDPIRLRRLSFVPQNQSSLPSHAIEVLRLFGHIQRFIVQSFGIFQPDVSVAKDAHLRLQVQSLTISRYDVYDFSSSFLDIIRATPSMMSIATVVATCSTIAHFHSVARFLGELGPRLERLSLNVTRITHGDGDDTPDWTTPHLALCSQLQDLSMKMVLRGVPDPGEDLDVVDHPSEYTTRDSGGVMGILAATSRCHNIQRISVRVHFRSRYHLHNKELHKETLQKRVNWPKLRLLLGAYPALRRVTFDLVDGADDRLQQCLPVIQYELLALHQSGVLDVRLIQKEFASSNPAFEEEAWPEYA</sequence>
<evidence type="ECO:0000313" key="2">
    <source>
        <dbReference type="Proteomes" id="UP000292702"/>
    </source>
</evidence>
<dbReference type="AlphaFoldDB" id="A0A4R0RJS2"/>
<keyword evidence="2" id="KW-1185">Reference proteome</keyword>
<accession>A0A4R0RJS2</accession>
<name>A0A4R0RJS2_9APHY</name>
<evidence type="ECO:0000313" key="1">
    <source>
        <dbReference type="EMBL" id="TCD62544.1"/>
    </source>
</evidence>
<dbReference type="EMBL" id="RWJN01000362">
    <property type="protein sequence ID" value="TCD62544.1"/>
    <property type="molecule type" value="Genomic_DNA"/>
</dbReference>
<comment type="caution">
    <text evidence="1">The sequence shown here is derived from an EMBL/GenBank/DDBJ whole genome shotgun (WGS) entry which is preliminary data.</text>
</comment>
<organism evidence="1 2">
    <name type="scientific">Steccherinum ochraceum</name>
    <dbReference type="NCBI Taxonomy" id="92696"/>
    <lineage>
        <taxon>Eukaryota</taxon>
        <taxon>Fungi</taxon>
        <taxon>Dikarya</taxon>
        <taxon>Basidiomycota</taxon>
        <taxon>Agaricomycotina</taxon>
        <taxon>Agaricomycetes</taxon>
        <taxon>Polyporales</taxon>
        <taxon>Steccherinaceae</taxon>
        <taxon>Steccherinum</taxon>
    </lineage>
</organism>